<keyword evidence="16" id="KW-1185">Reference proteome</keyword>
<keyword evidence="7" id="KW-0547">Nucleotide-binding</keyword>
<gene>
    <name evidence="15" type="primary">txxe 258-xynD</name>
    <name evidence="15" type="ORF">TXXE_03460</name>
</gene>
<dbReference type="SMART" id="SM00304">
    <property type="entry name" value="HAMP"/>
    <property type="match status" value="1"/>
</dbReference>
<evidence type="ECO:0000259" key="13">
    <source>
        <dbReference type="PROSITE" id="PS50109"/>
    </source>
</evidence>
<dbReference type="InterPro" id="IPR010559">
    <property type="entry name" value="Sig_transdc_His_kin_internal"/>
</dbReference>
<evidence type="ECO:0000256" key="12">
    <source>
        <dbReference type="SAM" id="Phobius"/>
    </source>
</evidence>
<keyword evidence="5" id="KW-0597">Phosphoprotein</keyword>
<dbReference type="SMART" id="SM00387">
    <property type="entry name" value="HATPase_c"/>
    <property type="match status" value="1"/>
</dbReference>
<evidence type="ECO:0000259" key="14">
    <source>
        <dbReference type="PROSITE" id="PS50885"/>
    </source>
</evidence>
<keyword evidence="12" id="KW-0812">Transmembrane</keyword>
<dbReference type="PROSITE" id="PS50109">
    <property type="entry name" value="HIS_KIN"/>
    <property type="match status" value="1"/>
</dbReference>
<evidence type="ECO:0000256" key="3">
    <source>
        <dbReference type="ARBA" id="ARBA00012438"/>
    </source>
</evidence>
<evidence type="ECO:0000313" key="15">
    <source>
        <dbReference type="EMBL" id="CAG5079873.1"/>
    </source>
</evidence>
<dbReference type="CDD" id="cd06225">
    <property type="entry name" value="HAMP"/>
    <property type="match status" value="1"/>
</dbReference>
<dbReference type="PROSITE" id="PS50885">
    <property type="entry name" value="HAMP"/>
    <property type="match status" value="1"/>
</dbReference>
<dbReference type="EC" id="2.7.13.3" evidence="3"/>
<feature type="domain" description="Histidine kinase" evidence="13">
    <location>
        <begin position="488"/>
        <end position="602"/>
    </location>
</feature>
<dbReference type="GO" id="GO:0016301">
    <property type="term" value="F:kinase activity"/>
    <property type="evidence" value="ECO:0007669"/>
    <property type="project" value="UniProtKB-KW"/>
</dbReference>
<dbReference type="SUPFAM" id="SSF55874">
    <property type="entry name" value="ATPase domain of HSP90 chaperone/DNA topoisomerase II/histidine kinase"/>
    <property type="match status" value="1"/>
</dbReference>
<dbReference type="InterPro" id="IPR003594">
    <property type="entry name" value="HATPase_dom"/>
</dbReference>
<dbReference type="Proteomes" id="UP000681526">
    <property type="component" value="Unassembled WGS sequence"/>
</dbReference>
<evidence type="ECO:0000313" key="16">
    <source>
        <dbReference type="Proteomes" id="UP000681526"/>
    </source>
</evidence>
<keyword evidence="11 12" id="KW-0472">Membrane</keyword>
<feature type="transmembrane region" description="Helical" evidence="12">
    <location>
        <begin position="32"/>
        <end position="52"/>
    </location>
</feature>
<evidence type="ECO:0000256" key="5">
    <source>
        <dbReference type="ARBA" id="ARBA00022553"/>
    </source>
</evidence>
<evidence type="ECO:0000256" key="6">
    <source>
        <dbReference type="ARBA" id="ARBA00022679"/>
    </source>
</evidence>
<accession>A0ABN7RSY0</accession>
<sequence>MRTPFARAVQTLRLHLAGLGRLLRLHTLRGQMLAGFLSIMIVILTIVGFVIFDSAANLLKQNAETLIRHAAVQGNGRLEAMMKQIDSLSLQAATNTYVQNLLGEVEDGFKPTFLDRQGLQPVADQVMLYGSGIRSVEIYTSQGDRLFPLGGDELYDVVGSEFIVKAHEQRGGMYWIGLSQAGEDEVLAIRQIHLIQRSFAPAGYLLVRIDRQVFRLDSLGEDMGVGAVSLLFDRDGQLIAATADDALSGADYASLLASEDKTVEINDRHYVLVKQHSDIAGWTLLILTPVEAITKGIFILRAAIIVSAAIGSVLFIIFSVLLSTAITRPVLRLIKSMRSVRFGELKPAEHISSTAEIGELVHTYNQMVGNMKELIRLVYEKEIMQNRAELKALQAQIHPHFLYNTLEALYWSLLEKNEDELADYVVALSELFRYTITGHNREEWVTLAEELEQIRRYLLIMGMRFGDRLSWRIDSEMDDNRLLLPKLIIQPLVENAIQHGIENKIGAGFVSVTVKRSQEPGYFHVIVEDDGAGMNEEKLRKIRSKLAMGADKAMESSGYGITNVQQRLRLHARSETANISVLAIESREGEGTTVTLTIPIRTEVVEHEPAYHLDRG</sequence>
<feature type="domain" description="HAMP" evidence="14">
    <location>
        <begin position="324"/>
        <end position="376"/>
    </location>
</feature>
<dbReference type="InterPro" id="IPR036890">
    <property type="entry name" value="HATPase_C_sf"/>
</dbReference>
<dbReference type="Gene3D" id="3.30.565.10">
    <property type="entry name" value="Histidine kinase-like ATPase, C-terminal domain"/>
    <property type="match status" value="1"/>
</dbReference>
<reference evidence="15 16" key="1">
    <citation type="submission" date="2021-04" db="EMBL/GenBank/DDBJ databases">
        <authorList>
            <person name="Rakotoarivonina H."/>
        </authorList>
    </citation>
    <scope>NUCLEOTIDE SEQUENCE [LARGE SCALE GENOMIC DNA]</scope>
    <source>
        <strain evidence="15 16">XE</strain>
    </source>
</reference>
<organism evidence="15 16">
    <name type="scientific">Thermobacillus xylanilyticus</name>
    <dbReference type="NCBI Taxonomy" id="76633"/>
    <lineage>
        <taxon>Bacteria</taxon>
        <taxon>Bacillati</taxon>
        <taxon>Bacillota</taxon>
        <taxon>Bacilli</taxon>
        <taxon>Bacillales</taxon>
        <taxon>Paenibacillaceae</taxon>
        <taxon>Thermobacillus</taxon>
    </lineage>
</organism>
<feature type="transmembrane region" description="Helical" evidence="12">
    <location>
        <begin position="298"/>
        <end position="331"/>
    </location>
</feature>
<dbReference type="EMBL" id="CAJRAY010000018">
    <property type="protein sequence ID" value="CAG5079873.1"/>
    <property type="molecule type" value="Genomic_DNA"/>
</dbReference>
<evidence type="ECO:0000256" key="4">
    <source>
        <dbReference type="ARBA" id="ARBA00022475"/>
    </source>
</evidence>
<protein>
    <recommendedName>
        <fullName evidence="3">histidine kinase</fullName>
        <ecNumber evidence="3">2.7.13.3</ecNumber>
    </recommendedName>
</protein>
<evidence type="ECO:0000256" key="9">
    <source>
        <dbReference type="ARBA" id="ARBA00022840"/>
    </source>
</evidence>
<comment type="caution">
    <text evidence="15">The sequence shown here is derived from an EMBL/GenBank/DDBJ whole genome shotgun (WGS) entry which is preliminary data.</text>
</comment>
<comment type="subcellular location">
    <subcellularLocation>
        <location evidence="2">Cell membrane</location>
        <topology evidence="2">Multi-pass membrane protein</topology>
    </subcellularLocation>
</comment>
<dbReference type="SUPFAM" id="SSF158472">
    <property type="entry name" value="HAMP domain-like"/>
    <property type="match status" value="1"/>
</dbReference>
<dbReference type="Pfam" id="PF06580">
    <property type="entry name" value="His_kinase"/>
    <property type="match status" value="1"/>
</dbReference>
<dbReference type="InterPro" id="IPR050640">
    <property type="entry name" value="Bact_2-comp_sensor_kinase"/>
</dbReference>
<keyword evidence="9" id="KW-0067">ATP-binding</keyword>
<comment type="catalytic activity">
    <reaction evidence="1">
        <text>ATP + protein L-histidine = ADP + protein N-phospho-L-histidine.</text>
        <dbReference type="EC" id="2.7.13.3"/>
    </reaction>
</comment>
<keyword evidence="10" id="KW-0902">Two-component regulatory system</keyword>
<keyword evidence="4" id="KW-1003">Cell membrane</keyword>
<evidence type="ECO:0000256" key="1">
    <source>
        <dbReference type="ARBA" id="ARBA00000085"/>
    </source>
</evidence>
<evidence type="ECO:0000256" key="7">
    <source>
        <dbReference type="ARBA" id="ARBA00022741"/>
    </source>
</evidence>
<dbReference type="Pfam" id="PF00672">
    <property type="entry name" value="HAMP"/>
    <property type="match status" value="1"/>
</dbReference>
<keyword evidence="8 15" id="KW-0418">Kinase</keyword>
<dbReference type="Gene3D" id="6.10.340.10">
    <property type="match status" value="1"/>
</dbReference>
<dbReference type="PANTHER" id="PTHR34220:SF7">
    <property type="entry name" value="SENSOR HISTIDINE KINASE YPDA"/>
    <property type="match status" value="1"/>
</dbReference>
<dbReference type="InterPro" id="IPR005467">
    <property type="entry name" value="His_kinase_dom"/>
</dbReference>
<evidence type="ECO:0000256" key="8">
    <source>
        <dbReference type="ARBA" id="ARBA00022777"/>
    </source>
</evidence>
<proteinExistence type="predicted"/>
<dbReference type="PANTHER" id="PTHR34220">
    <property type="entry name" value="SENSOR HISTIDINE KINASE YPDA"/>
    <property type="match status" value="1"/>
</dbReference>
<keyword evidence="12" id="KW-1133">Transmembrane helix</keyword>
<dbReference type="RefSeq" id="WP_213483482.1">
    <property type="nucleotide sequence ID" value="NZ_CAJRAY010000018.1"/>
</dbReference>
<evidence type="ECO:0000256" key="11">
    <source>
        <dbReference type="ARBA" id="ARBA00023136"/>
    </source>
</evidence>
<dbReference type="InterPro" id="IPR003660">
    <property type="entry name" value="HAMP_dom"/>
</dbReference>
<keyword evidence="6" id="KW-0808">Transferase</keyword>
<evidence type="ECO:0000256" key="2">
    <source>
        <dbReference type="ARBA" id="ARBA00004651"/>
    </source>
</evidence>
<name>A0ABN7RSY0_THEXY</name>
<evidence type="ECO:0000256" key="10">
    <source>
        <dbReference type="ARBA" id="ARBA00023012"/>
    </source>
</evidence>
<dbReference type="Pfam" id="PF02518">
    <property type="entry name" value="HATPase_c"/>
    <property type="match status" value="1"/>
</dbReference>